<dbReference type="Proteomes" id="UP001479436">
    <property type="component" value="Unassembled WGS sequence"/>
</dbReference>
<evidence type="ECO:0000313" key="3">
    <source>
        <dbReference type="Proteomes" id="UP001479436"/>
    </source>
</evidence>
<accession>A0ABR2W582</accession>
<name>A0ABR2W582_9FUNG</name>
<feature type="compositionally biased region" description="Acidic residues" evidence="1">
    <location>
        <begin position="110"/>
        <end position="128"/>
    </location>
</feature>
<keyword evidence="3" id="KW-1185">Reference proteome</keyword>
<proteinExistence type="predicted"/>
<sequence length="241" mass="27606">MSSSEASSSISDAEFDVSKDMENPGEETNLKRKRTSAAGKQSNASKKSSKNRLAYTDSEEEDEDEEMLTEEDKGKKKKTTGKSEPTGNLADYEYVITPEKSVASGQNINVDEDSESDLEISEDSESETQESSSQKRRSRREKADRGMIFCSCHFRNENSRNTYYVWLQRMRIHRKRGIIIEYARISLNVLLILSCFFSLEEFFTGHSKKDKNRLTSRQRAKLDDEFQVELLELPTGMGLLY</sequence>
<feature type="region of interest" description="Disordered" evidence="1">
    <location>
        <begin position="1"/>
        <end position="91"/>
    </location>
</feature>
<feature type="compositionally biased region" description="Low complexity" evidence="1">
    <location>
        <begin position="1"/>
        <end position="11"/>
    </location>
</feature>
<organism evidence="2 3">
    <name type="scientific">Basidiobolus ranarum</name>
    <dbReference type="NCBI Taxonomy" id="34480"/>
    <lineage>
        <taxon>Eukaryota</taxon>
        <taxon>Fungi</taxon>
        <taxon>Fungi incertae sedis</taxon>
        <taxon>Zoopagomycota</taxon>
        <taxon>Entomophthoromycotina</taxon>
        <taxon>Basidiobolomycetes</taxon>
        <taxon>Basidiobolales</taxon>
        <taxon>Basidiobolaceae</taxon>
        <taxon>Basidiobolus</taxon>
    </lineage>
</organism>
<evidence type="ECO:0000313" key="2">
    <source>
        <dbReference type="EMBL" id="KAK9720186.1"/>
    </source>
</evidence>
<protein>
    <submittedName>
        <fullName evidence="2">Uncharacterized protein</fullName>
    </submittedName>
</protein>
<feature type="compositionally biased region" description="Low complexity" evidence="1">
    <location>
        <begin position="36"/>
        <end position="46"/>
    </location>
</feature>
<feature type="region of interest" description="Disordered" evidence="1">
    <location>
        <begin position="103"/>
        <end position="140"/>
    </location>
</feature>
<feature type="compositionally biased region" description="Acidic residues" evidence="1">
    <location>
        <begin position="57"/>
        <end position="69"/>
    </location>
</feature>
<gene>
    <name evidence="2" type="ORF">K7432_004335</name>
</gene>
<dbReference type="EMBL" id="JASJQH010007023">
    <property type="protein sequence ID" value="KAK9720186.1"/>
    <property type="molecule type" value="Genomic_DNA"/>
</dbReference>
<evidence type="ECO:0000256" key="1">
    <source>
        <dbReference type="SAM" id="MobiDB-lite"/>
    </source>
</evidence>
<comment type="caution">
    <text evidence="2">The sequence shown here is derived from an EMBL/GenBank/DDBJ whole genome shotgun (WGS) entry which is preliminary data.</text>
</comment>
<reference evidence="2 3" key="1">
    <citation type="submission" date="2023-04" db="EMBL/GenBank/DDBJ databases">
        <title>Genome of Basidiobolus ranarum AG-B5.</title>
        <authorList>
            <person name="Stajich J.E."/>
            <person name="Carter-House D."/>
            <person name="Gryganskyi A."/>
        </authorList>
    </citation>
    <scope>NUCLEOTIDE SEQUENCE [LARGE SCALE GENOMIC DNA]</scope>
    <source>
        <strain evidence="2 3">AG-B5</strain>
    </source>
</reference>